<dbReference type="InterPro" id="IPR010839">
    <property type="entry name" value="AtuA_N"/>
</dbReference>
<dbReference type="PANTHER" id="PTHR47585">
    <property type="match status" value="1"/>
</dbReference>
<name>A0A9W4JK35_9EURO</name>
<feature type="domain" description="Acyclic terpene utilisation N-terminal" evidence="1">
    <location>
        <begin position="11"/>
        <end position="452"/>
    </location>
</feature>
<gene>
    <name evidence="3" type="ORF">PSALAMII_LOCUS7317</name>
</gene>
<dbReference type="EMBL" id="CAJVPG010000333">
    <property type="protein sequence ID" value="CAG8396156.1"/>
    <property type="molecule type" value="Genomic_DNA"/>
</dbReference>
<dbReference type="Proteomes" id="UP001152649">
    <property type="component" value="Unassembled WGS sequence"/>
</dbReference>
<keyword evidence="4" id="KW-1185">Reference proteome</keyword>
<proteinExistence type="predicted"/>
<organism evidence="3 4">
    <name type="scientific">Penicillium salamii</name>
    <dbReference type="NCBI Taxonomy" id="1612424"/>
    <lineage>
        <taxon>Eukaryota</taxon>
        <taxon>Fungi</taxon>
        <taxon>Dikarya</taxon>
        <taxon>Ascomycota</taxon>
        <taxon>Pezizomycotina</taxon>
        <taxon>Eurotiomycetes</taxon>
        <taxon>Eurotiomycetidae</taxon>
        <taxon>Eurotiales</taxon>
        <taxon>Aspergillaceae</taxon>
        <taxon>Penicillium</taxon>
    </lineage>
</organism>
<evidence type="ECO:0000259" key="1">
    <source>
        <dbReference type="Pfam" id="PF07287"/>
    </source>
</evidence>
<reference evidence="3" key="1">
    <citation type="submission" date="2021-07" db="EMBL/GenBank/DDBJ databases">
        <authorList>
            <person name="Branca A.L. A."/>
        </authorList>
    </citation>
    <scope>NUCLEOTIDE SEQUENCE</scope>
</reference>
<protein>
    <recommendedName>
        <fullName evidence="5">DUF1446-domain-containing protein</fullName>
    </recommendedName>
</protein>
<evidence type="ECO:0008006" key="5">
    <source>
        <dbReference type="Google" id="ProtNLM"/>
    </source>
</evidence>
<evidence type="ECO:0000313" key="3">
    <source>
        <dbReference type="EMBL" id="CAG8396156.1"/>
    </source>
</evidence>
<evidence type="ECO:0000313" key="4">
    <source>
        <dbReference type="Proteomes" id="UP001152649"/>
    </source>
</evidence>
<feature type="domain" description="AtuA-like ferredoxin-fold" evidence="2">
    <location>
        <begin position="496"/>
        <end position="540"/>
    </location>
</feature>
<comment type="caution">
    <text evidence="3">The sequence shown here is derived from an EMBL/GenBank/DDBJ whole genome shotgun (WGS) entry which is preliminary data.</text>
</comment>
<dbReference type="PANTHER" id="PTHR47585:SF2">
    <property type="entry name" value="DUF1446 DOMAIN PROTEIN (AFU_ORTHOLOGUE AFUA_6G11420)"/>
    <property type="match status" value="1"/>
</dbReference>
<dbReference type="AlphaFoldDB" id="A0A9W4JK35"/>
<dbReference type="InterPro" id="IPR056362">
    <property type="entry name" value="AtuA-like_ferredoxin_dom"/>
</dbReference>
<accession>A0A9W4JK35</accession>
<dbReference type="Pfam" id="PF23544">
    <property type="entry name" value="AtuA_ferredoxin"/>
    <property type="match status" value="1"/>
</dbReference>
<dbReference type="OrthoDB" id="10265871at2759"/>
<sequence length="628" mass="69636">MTVTLTKPDTLRIASASGSVTDRRHGLGELAQDENIHFIVGDWMSEYNMTTRGGAKVKQNQESSEFETSFMESIEPALPSIAARGIKLAVNAGASDTKKLHDVLVQSIADKGLDLKVAWIEGDEVSDLLQQAIQAGEQFTNLTTGQKLSEWEFDPIYAQCYLGAWGIVEAFNQGADIVLCGRVTDASPTIACAAYYYKWSREDFDQMAHAFVAGHFLECSTYVTGGNFSGFKSIPGSGVDIGFPIVEINDNGEFIVTMQNGKHGIVTENTCKAQLLYEIQGPLYYNPDVVAVLDEIIIKQQGHNRVHVSNVKSLKPPPTTKIGITALGGFQAEVHYFLCGLDLEEKAALLERQVRHALDESLYHTLIFRKSGSCAIDPSSQDAATVDLRIFAQSRTEIALALENFFRPCTDTIMQSYPGATFAVDARQGVAKPYYEYFVSIFPQDRMRHICHVPFSKQQITIAPPSDTVPFVYEQPSYETKAPFDLEVFGPTTRAPLGYVVHARSGDKGSDANVGFFVRHADEWEWLRTVLTISKIRSLLGKDDVGNKVFRFELPNIWGKCNISPITNPLFDSDFGLILTAVHFLLKDHLDRGVASSSTYDVLGKNVAEYLRCKYVEIPNKFLSRGRI</sequence>
<dbReference type="Pfam" id="PF07287">
    <property type="entry name" value="AtuA"/>
    <property type="match status" value="1"/>
</dbReference>
<evidence type="ECO:0000259" key="2">
    <source>
        <dbReference type="Pfam" id="PF23544"/>
    </source>
</evidence>